<name>A0A502CU16_9MICO</name>
<dbReference type="GO" id="GO:0006801">
    <property type="term" value="P:superoxide metabolic process"/>
    <property type="evidence" value="ECO:0007669"/>
    <property type="project" value="InterPro"/>
</dbReference>
<protein>
    <recommendedName>
        <fullName evidence="5">Superoxide dismutase</fullName>
    </recommendedName>
</protein>
<gene>
    <name evidence="3" type="ORF">EAH86_12325</name>
</gene>
<comment type="similarity">
    <text evidence="1">Belongs to the Cu-Zn superoxide dismutase family.</text>
</comment>
<evidence type="ECO:0008006" key="5">
    <source>
        <dbReference type="Google" id="ProtNLM"/>
    </source>
</evidence>
<organism evidence="3 4">
    <name type="scientific">Pedococcus bigeumensis</name>
    <dbReference type="NCBI Taxonomy" id="433644"/>
    <lineage>
        <taxon>Bacteria</taxon>
        <taxon>Bacillati</taxon>
        <taxon>Actinomycetota</taxon>
        <taxon>Actinomycetes</taxon>
        <taxon>Micrococcales</taxon>
        <taxon>Intrasporangiaceae</taxon>
        <taxon>Pedococcus</taxon>
    </lineage>
</organism>
<keyword evidence="4" id="KW-1185">Reference proteome</keyword>
<dbReference type="InterPro" id="IPR036423">
    <property type="entry name" value="SOD-like_Cu/Zn_dom_sf"/>
</dbReference>
<evidence type="ECO:0000256" key="2">
    <source>
        <dbReference type="SAM" id="SignalP"/>
    </source>
</evidence>
<feature type="signal peptide" evidence="2">
    <location>
        <begin position="1"/>
        <end position="20"/>
    </location>
</feature>
<accession>A0A502CU16</accession>
<dbReference type="Proteomes" id="UP000317722">
    <property type="component" value="Unassembled WGS sequence"/>
</dbReference>
<reference evidence="3 4" key="1">
    <citation type="journal article" date="2019" name="Environ. Microbiol.">
        <title>Species interactions and distinct microbial communities in high Arctic permafrost affected cryosols are associated with the CH4 and CO2 gas fluxes.</title>
        <authorList>
            <person name="Altshuler I."/>
            <person name="Hamel J."/>
            <person name="Turney S."/>
            <person name="Magnuson E."/>
            <person name="Levesque R."/>
            <person name="Greer C."/>
            <person name="Whyte L.G."/>
        </authorList>
    </citation>
    <scope>NUCLEOTIDE SEQUENCE [LARGE SCALE GENOMIC DNA]</scope>
    <source>
        <strain evidence="3 4">S9.3A</strain>
    </source>
</reference>
<sequence>MVVAGVALVGTLGALAPAVAGTANVFRGDLSDLAPTASGPFDHASAQLVLVGGGSDANAVLVVKGVDRSVAGRTFGAHLHTGPCVAGNGGAAGPHYNHSGVVPPVASSTTEIWLDFTVNGGGNGQSISQVHWVPDPGERSVVIHQNPTAPDGTAGPRIACLPVVW</sequence>
<feature type="chain" id="PRO_5038443731" description="Superoxide dismutase" evidence="2">
    <location>
        <begin position="21"/>
        <end position="165"/>
    </location>
</feature>
<keyword evidence="2" id="KW-0732">Signal</keyword>
<dbReference type="SUPFAM" id="SSF49329">
    <property type="entry name" value="Cu,Zn superoxide dismutase-like"/>
    <property type="match status" value="1"/>
</dbReference>
<dbReference type="EMBL" id="RCZM01000004">
    <property type="protein sequence ID" value="TPG16020.1"/>
    <property type="molecule type" value="Genomic_DNA"/>
</dbReference>
<comment type="caution">
    <text evidence="3">The sequence shown here is derived from an EMBL/GenBank/DDBJ whole genome shotgun (WGS) entry which is preliminary data.</text>
</comment>
<evidence type="ECO:0000313" key="4">
    <source>
        <dbReference type="Proteomes" id="UP000317722"/>
    </source>
</evidence>
<dbReference type="Gene3D" id="2.60.40.200">
    <property type="entry name" value="Superoxide dismutase, copper/zinc binding domain"/>
    <property type="match status" value="1"/>
</dbReference>
<proteinExistence type="inferred from homology"/>
<evidence type="ECO:0000313" key="3">
    <source>
        <dbReference type="EMBL" id="TPG16020.1"/>
    </source>
</evidence>
<dbReference type="AlphaFoldDB" id="A0A502CU16"/>
<evidence type="ECO:0000256" key="1">
    <source>
        <dbReference type="ARBA" id="ARBA00010457"/>
    </source>
</evidence>
<dbReference type="GO" id="GO:0046872">
    <property type="term" value="F:metal ion binding"/>
    <property type="evidence" value="ECO:0007669"/>
    <property type="project" value="InterPro"/>
</dbReference>